<organism evidence="4">
    <name type="scientific">uncultured prokaryote</name>
    <dbReference type="NCBI Taxonomy" id="198431"/>
    <lineage>
        <taxon>unclassified sequences</taxon>
        <taxon>environmental samples</taxon>
    </lineage>
</organism>
<dbReference type="GO" id="GO:0006310">
    <property type="term" value="P:DNA recombination"/>
    <property type="evidence" value="ECO:0007669"/>
    <property type="project" value="UniProtKB-KW"/>
</dbReference>
<reference evidence="4" key="2">
    <citation type="submission" date="2015-07" db="EMBL/GenBank/DDBJ databases">
        <title>Plasmids, circular viruses and viroids from rat gut.</title>
        <authorList>
            <person name="Jorgensen T.J."/>
            <person name="Hansen M.A."/>
            <person name="Xu Z."/>
            <person name="Tabak M.A."/>
            <person name="Sorensen S.J."/>
            <person name="Hansen L.H."/>
        </authorList>
    </citation>
    <scope>NUCLEOTIDE SEQUENCE</scope>
    <source>
        <strain evidence="4">RGRH0641</strain>
    </source>
</reference>
<accession>A0A0H5Q0W5</accession>
<reference evidence="4" key="1">
    <citation type="submission" date="2015-06" db="EMBL/GenBank/DDBJ databases">
        <authorList>
            <person name="Joergensen T."/>
        </authorList>
    </citation>
    <scope>NUCLEOTIDE SEQUENCE</scope>
    <source>
        <strain evidence="4">RGRH0641</strain>
    </source>
</reference>
<dbReference type="InterPro" id="IPR013762">
    <property type="entry name" value="Integrase-like_cat_sf"/>
</dbReference>
<dbReference type="GO" id="GO:0015074">
    <property type="term" value="P:DNA integration"/>
    <property type="evidence" value="ECO:0007669"/>
    <property type="project" value="InterPro"/>
</dbReference>
<dbReference type="Pfam" id="PF00589">
    <property type="entry name" value="Phage_integrase"/>
    <property type="match status" value="1"/>
</dbReference>
<dbReference type="InterPro" id="IPR011010">
    <property type="entry name" value="DNA_brk_join_enz"/>
</dbReference>
<dbReference type="InterPro" id="IPR002104">
    <property type="entry name" value="Integrase_catalytic"/>
</dbReference>
<dbReference type="GO" id="GO:0003677">
    <property type="term" value="F:DNA binding"/>
    <property type="evidence" value="ECO:0007669"/>
    <property type="project" value="InterPro"/>
</dbReference>
<sequence>MVSSIMKKVASQAKQQDAQRKESEAFKPHRSELLKGLPNLERWLREQVQTHKKDKSNSAETKARYAQVAMTLDATRPRPGEPVQIEKQAKTKNTFYAYRAAVRWTALERAAAALRAYNNADNDADKKSAYQVMLTSAADLVRYPADAQPGLPSAGFVAAAKALGDDVALSAVAKPASEFKKKTAPGKNDKLKDANTIQKIDGWRALIFSRLVDVNSPWIDHAAVAALTGCRPAEVASVRIERIKNALVITIPGAKVSETKGQPIRRFTIAKDSGPEFAHLLQRAKNGPVILSSDSTASAFSEALKRAGKQALGDKAPTMTGYIYRHALACDMKADGADRDSIAAALGHAVTKTQSHYGRATGGTKGARVFQIEAERPIKQTHGTGQHKGRDIAPTNAPEPAPVKVFTSPGFEL</sequence>
<dbReference type="Gene3D" id="1.10.443.10">
    <property type="entry name" value="Intergrase catalytic core"/>
    <property type="match status" value="1"/>
</dbReference>
<dbReference type="AlphaFoldDB" id="A0A0H5Q0W5"/>
<feature type="domain" description="Tyr recombinase" evidence="3">
    <location>
        <begin position="190"/>
        <end position="370"/>
    </location>
</feature>
<feature type="region of interest" description="Disordered" evidence="2">
    <location>
        <begin position="380"/>
        <end position="413"/>
    </location>
</feature>
<name>A0A0H5Q0W5_9ZZZZ</name>
<evidence type="ECO:0000259" key="3">
    <source>
        <dbReference type="PROSITE" id="PS51898"/>
    </source>
</evidence>
<dbReference type="SUPFAM" id="SSF56349">
    <property type="entry name" value="DNA breaking-rejoining enzymes"/>
    <property type="match status" value="1"/>
</dbReference>
<evidence type="ECO:0000313" key="4">
    <source>
        <dbReference type="EMBL" id="CRY95493.1"/>
    </source>
</evidence>
<proteinExistence type="predicted"/>
<dbReference type="EMBL" id="LN853267">
    <property type="protein sequence ID" value="CRY95493.1"/>
    <property type="molecule type" value="Genomic_DNA"/>
</dbReference>
<dbReference type="CDD" id="cd00397">
    <property type="entry name" value="DNA_BRE_C"/>
    <property type="match status" value="1"/>
</dbReference>
<feature type="region of interest" description="Disordered" evidence="2">
    <location>
        <begin position="1"/>
        <end position="32"/>
    </location>
</feature>
<evidence type="ECO:0000256" key="1">
    <source>
        <dbReference type="ARBA" id="ARBA00023172"/>
    </source>
</evidence>
<keyword evidence="1" id="KW-0233">DNA recombination</keyword>
<protein>
    <recommendedName>
        <fullName evidence="3">Tyr recombinase domain-containing protein</fullName>
    </recommendedName>
</protein>
<feature type="compositionally biased region" description="Basic and acidic residues" evidence="2">
    <location>
        <begin position="17"/>
        <end position="32"/>
    </location>
</feature>
<evidence type="ECO:0000256" key="2">
    <source>
        <dbReference type="SAM" id="MobiDB-lite"/>
    </source>
</evidence>
<dbReference type="PROSITE" id="PS51898">
    <property type="entry name" value="TYR_RECOMBINASE"/>
    <property type="match status" value="1"/>
</dbReference>